<evidence type="ECO:0000256" key="3">
    <source>
        <dbReference type="ARBA" id="ARBA00006171"/>
    </source>
</evidence>
<organism evidence="5 6">
    <name type="scientific">Candidatus Aquitaenariimonas noxiae</name>
    <dbReference type="NCBI Taxonomy" id="1974741"/>
    <lineage>
        <taxon>Bacteria</taxon>
        <taxon>Pseudomonadati</taxon>
        <taxon>Candidatus Omnitrophota</taxon>
        <taxon>Candidatus Aquitaenariimonas</taxon>
    </lineage>
</organism>
<protein>
    <recommendedName>
        <fullName evidence="4">phosphoglycolate phosphatase</fullName>
        <ecNumber evidence="4">3.1.3.18</ecNumber>
    </recommendedName>
</protein>
<dbReference type="InterPro" id="IPR023198">
    <property type="entry name" value="PGP-like_dom2"/>
</dbReference>
<dbReference type="InterPro" id="IPR036412">
    <property type="entry name" value="HAD-like_sf"/>
</dbReference>
<dbReference type="GO" id="GO:0005829">
    <property type="term" value="C:cytosol"/>
    <property type="evidence" value="ECO:0007669"/>
    <property type="project" value="TreeGrafter"/>
</dbReference>
<comment type="catalytic activity">
    <reaction evidence="1">
        <text>2-phosphoglycolate + H2O = glycolate + phosphate</text>
        <dbReference type="Rhea" id="RHEA:14369"/>
        <dbReference type="ChEBI" id="CHEBI:15377"/>
        <dbReference type="ChEBI" id="CHEBI:29805"/>
        <dbReference type="ChEBI" id="CHEBI:43474"/>
        <dbReference type="ChEBI" id="CHEBI:58033"/>
        <dbReference type="EC" id="3.1.3.18"/>
    </reaction>
</comment>
<dbReference type="InterPro" id="IPR041492">
    <property type="entry name" value="HAD_2"/>
</dbReference>
<evidence type="ECO:0000313" key="6">
    <source>
        <dbReference type="Proteomes" id="UP000230052"/>
    </source>
</evidence>
<dbReference type="SFLD" id="SFLDG01135">
    <property type="entry name" value="C1.5.6:_HAD__Beta-PGM__Phospha"/>
    <property type="match status" value="1"/>
</dbReference>
<gene>
    <name evidence="5" type="ORF">COS99_08270</name>
</gene>
<dbReference type="Proteomes" id="UP000230052">
    <property type="component" value="Unassembled WGS sequence"/>
</dbReference>
<comment type="caution">
    <text evidence="5">The sequence shown here is derived from an EMBL/GenBank/DDBJ whole genome shotgun (WGS) entry which is preliminary data.</text>
</comment>
<dbReference type="InterPro" id="IPR006439">
    <property type="entry name" value="HAD-SF_hydro_IA"/>
</dbReference>
<evidence type="ECO:0000256" key="1">
    <source>
        <dbReference type="ARBA" id="ARBA00000830"/>
    </source>
</evidence>
<dbReference type="AlphaFoldDB" id="A0A2J0KSX3"/>
<dbReference type="InterPro" id="IPR050155">
    <property type="entry name" value="HAD-like_hydrolase_sf"/>
</dbReference>
<comment type="similarity">
    <text evidence="3">Belongs to the HAD-like hydrolase superfamily. CbbY/CbbZ/Gph/YieH family.</text>
</comment>
<dbReference type="SFLD" id="SFLDG01129">
    <property type="entry name" value="C1.5:_HAD__Beta-PGM__Phosphata"/>
    <property type="match status" value="1"/>
</dbReference>
<accession>A0A2J0KSX3</accession>
<dbReference type="PANTHER" id="PTHR43434:SF1">
    <property type="entry name" value="PHOSPHOGLYCOLATE PHOSPHATASE"/>
    <property type="match status" value="1"/>
</dbReference>
<dbReference type="SUPFAM" id="SSF56784">
    <property type="entry name" value="HAD-like"/>
    <property type="match status" value="1"/>
</dbReference>
<dbReference type="GO" id="GO:0008967">
    <property type="term" value="F:phosphoglycolate phosphatase activity"/>
    <property type="evidence" value="ECO:0007669"/>
    <property type="project" value="UniProtKB-EC"/>
</dbReference>
<reference evidence="5 6" key="1">
    <citation type="submission" date="2017-09" db="EMBL/GenBank/DDBJ databases">
        <title>Depth-based differentiation of microbial function through sediment-hosted aquifers and enrichment of novel symbionts in the deep terrestrial subsurface.</title>
        <authorList>
            <person name="Probst A.J."/>
            <person name="Ladd B."/>
            <person name="Jarett J.K."/>
            <person name="Geller-Mcgrath D.E."/>
            <person name="Sieber C.M."/>
            <person name="Emerson J.B."/>
            <person name="Anantharaman K."/>
            <person name="Thomas B.C."/>
            <person name="Malmstrom R."/>
            <person name="Stieglmeier M."/>
            <person name="Klingl A."/>
            <person name="Woyke T."/>
            <person name="Ryan C.M."/>
            <person name="Banfield J.F."/>
        </authorList>
    </citation>
    <scope>NUCLEOTIDE SEQUENCE [LARGE SCALE GENOMIC DNA]</scope>
    <source>
        <strain evidence="5">CG07_land_8_20_14_0_80_42_15</strain>
    </source>
</reference>
<dbReference type="Pfam" id="PF13419">
    <property type="entry name" value="HAD_2"/>
    <property type="match status" value="1"/>
</dbReference>
<proteinExistence type="inferred from homology"/>
<dbReference type="NCBIfam" id="TIGR01549">
    <property type="entry name" value="HAD-SF-IA-v1"/>
    <property type="match status" value="1"/>
</dbReference>
<comment type="pathway">
    <text evidence="2">Organic acid metabolism; glycolate biosynthesis; glycolate from 2-phosphoglycolate: step 1/1.</text>
</comment>
<name>A0A2J0KSX3_9BACT</name>
<dbReference type="InterPro" id="IPR023214">
    <property type="entry name" value="HAD_sf"/>
</dbReference>
<dbReference type="Gene3D" id="3.40.50.1000">
    <property type="entry name" value="HAD superfamily/HAD-like"/>
    <property type="match status" value="1"/>
</dbReference>
<evidence type="ECO:0000313" key="5">
    <source>
        <dbReference type="EMBL" id="PIU40889.1"/>
    </source>
</evidence>
<evidence type="ECO:0000256" key="2">
    <source>
        <dbReference type="ARBA" id="ARBA00004818"/>
    </source>
</evidence>
<dbReference type="PANTHER" id="PTHR43434">
    <property type="entry name" value="PHOSPHOGLYCOLATE PHOSPHATASE"/>
    <property type="match status" value="1"/>
</dbReference>
<dbReference type="EMBL" id="PEWV01000075">
    <property type="protein sequence ID" value="PIU40889.1"/>
    <property type="molecule type" value="Genomic_DNA"/>
</dbReference>
<dbReference type="Gene3D" id="1.10.150.240">
    <property type="entry name" value="Putative phosphatase, domain 2"/>
    <property type="match status" value="1"/>
</dbReference>
<dbReference type="SFLD" id="SFLDS00003">
    <property type="entry name" value="Haloacid_Dehalogenase"/>
    <property type="match status" value="1"/>
</dbReference>
<dbReference type="EC" id="3.1.3.18" evidence="4"/>
<dbReference type="GO" id="GO:0006281">
    <property type="term" value="P:DNA repair"/>
    <property type="evidence" value="ECO:0007669"/>
    <property type="project" value="TreeGrafter"/>
</dbReference>
<evidence type="ECO:0000256" key="4">
    <source>
        <dbReference type="ARBA" id="ARBA00013078"/>
    </source>
</evidence>
<sequence length="215" mass="24245">MIDTELIIFDLDGTLVDSREDISNAVNFTLRELGLKEKKGSEISSYIGNGVQDLVEKSLEMKNNHLLEKALLIFEQYYRKHAADASYLYPSVKEVLEYFKNKRKAVATNRNYEFAAITMKELGIYDYFEGVFGGDDLWCKKPSSCPLDKVIDLFKIADRKKTIMVGDMDIDVLAGKGAGVFTCAVTYGIGKKEDIVKAKPDYIIDDLAQLKNIVK</sequence>